<dbReference type="CDD" id="cd04301">
    <property type="entry name" value="NAT_SF"/>
    <property type="match status" value="1"/>
</dbReference>
<dbReference type="EMBL" id="JNOM01000058">
    <property type="protein sequence ID" value="KNG88204.1"/>
    <property type="molecule type" value="Genomic_DNA"/>
</dbReference>
<keyword evidence="3" id="KW-1185">Reference proteome</keyword>
<name>A0A0L1J8Y4_ASPN3</name>
<evidence type="ECO:0000313" key="3">
    <source>
        <dbReference type="Proteomes" id="UP000037505"/>
    </source>
</evidence>
<dbReference type="OrthoDB" id="2115692at2759"/>
<dbReference type="InterPro" id="IPR000182">
    <property type="entry name" value="GNAT_dom"/>
</dbReference>
<dbReference type="Gene3D" id="3.40.630.30">
    <property type="match status" value="1"/>
</dbReference>
<dbReference type="GeneID" id="26806383"/>
<dbReference type="SUPFAM" id="SSF55729">
    <property type="entry name" value="Acyl-CoA N-acyltransferases (Nat)"/>
    <property type="match status" value="1"/>
</dbReference>
<organism evidence="2 3">
    <name type="scientific">Aspergillus nomiae NRRL (strain ATCC 15546 / NRRL 13137 / CBS 260.88 / M93)</name>
    <dbReference type="NCBI Taxonomy" id="1509407"/>
    <lineage>
        <taxon>Eukaryota</taxon>
        <taxon>Fungi</taxon>
        <taxon>Dikarya</taxon>
        <taxon>Ascomycota</taxon>
        <taxon>Pezizomycotina</taxon>
        <taxon>Eurotiomycetes</taxon>
        <taxon>Eurotiomycetidae</taxon>
        <taxon>Eurotiales</taxon>
        <taxon>Aspergillaceae</taxon>
        <taxon>Aspergillus</taxon>
        <taxon>Aspergillus subgen. Circumdati</taxon>
    </lineage>
</organism>
<dbReference type="Pfam" id="PF00583">
    <property type="entry name" value="Acetyltransf_1"/>
    <property type="match status" value="1"/>
</dbReference>
<dbReference type="Proteomes" id="UP000037505">
    <property type="component" value="Unassembled WGS sequence"/>
</dbReference>
<sequence length="202" mass="23063">MANQSTLQLREVGPDDIPKITDVWFRAFGTPHNLALIPDTPGVRTWWNEAHYHDLANRPYQKYIKIVDAAHPSDIIAYAKWDLQPDECGERFPPWHPESNAELCTQYFGGNENQRRNLMQGRKHYCNLDMLCTDPQHQRRGAASLLVQWGCDLADRNGAAVYIASSDQGIGLYRKFGFKLLEGRDDTPEGANPMVREPRLVN</sequence>
<feature type="domain" description="N-acetyltransferase" evidence="1">
    <location>
        <begin position="7"/>
        <end position="199"/>
    </location>
</feature>
<proteinExistence type="predicted"/>
<accession>A0A0L1J8Y4</accession>
<dbReference type="STRING" id="1509407.A0A0L1J8Y4"/>
<comment type="caution">
    <text evidence="2">The sequence shown here is derived from an EMBL/GenBank/DDBJ whole genome shotgun (WGS) entry which is preliminary data.</text>
</comment>
<dbReference type="AlphaFoldDB" id="A0A0L1J8Y4"/>
<evidence type="ECO:0000313" key="2">
    <source>
        <dbReference type="EMBL" id="KNG88204.1"/>
    </source>
</evidence>
<dbReference type="InterPro" id="IPR052523">
    <property type="entry name" value="Trichothecene_AcTrans"/>
</dbReference>
<dbReference type="InterPro" id="IPR016181">
    <property type="entry name" value="Acyl_CoA_acyltransferase"/>
</dbReference>
<dbReference type="GO" id="GO:0016747">
    <property type="term" value="F:acyltransferase activity, transferring groups other than amino-acyl groups"/>
    <property type="evidence" value="ECO:0007669"/>
    <property type="project" value="InterPro"/>
</dbReference>
<dbReference type="RefSeq" id="XP_015409127.1">
    <property type="nucleotide sequence ID" value="XM_015549836.1"/>
</dbReference>
<dbReference type="PANTHER" id="PTHR42791">
    <property type="entry name" value="GNAT FAMILY ACETYLTRANSFERASE"/>
    <property type="match status" value="1"/>
</dbReference>
<gene>
    <name evidence="2" type="ORF">ANOM_004579</name>
</gene>
<dbReference type="PROSITE" id="PS51186">
    <property type="entry name" value="GNAT"/>
    <property type="match status" value="1"/>
</dbReference>
<dbReference type="PANTHER" id="PTHR42791:SF17">
    <property type="entry name" value="ACETYLTRANSFERASE, GNAT FAMILY FAMILY (AFU_ORTHOLOGUE AFUA_8G05690)"/>
    <property type="match status" value="1"/>
</dbReference>
<protein>
    <recommendedName>
        <fullName evidence="1">N-acetyltransferase domain-containing protein</fullName>
    </recommendedName>
</protein>
<evidence type="ECO:0000259" key="1">
    <source>
        <dbReference type="PROSITE" id="PS51186"/>
    </source>
</evidence>
<reference evidence="2 3" key="1">
    <citation type="submission" date="2014-06" db="EMBL/GenBank/DDBJ databases">
        <title>The Genome of the Aflatoxigenic Filamentous Fungus Aspergillus nomius.</title>
        <authorList>
            <person name="Moore M.G."/>
            <person name="Shannon B.M."/>
            <person name="Brian M.M."/>
        </authorList>
    </citation>
    <scope>NUCLEOTIDE SEQUENCE [LARGE SCALE GENOMIC DNA]</scope>
    <source>
        <strain evidence="2 3">NRRL 13137</strain>
    </source>
</reference>